<feature type="domain" description="AAA" evidence="1">
    <location>
        <begin position="1"/>
        <end position="205"/>
    </location>
</feature>
<dbReference type="CDD" id="cd02042">
    <property type="entry name" value="ParAB_family"/>
    <property type="match status" value="1"/>
</dbReference>
<evidence type="ECO:0000313" key="2">
    <source>
        <dbReference type="EMBL" id="KAA6330607.1"/>
    </source>
</evidence>
<dbReference type="GO" id="GO:0016787">
    <property type="term" value="F:hydrolase activity"/>
    <property type="evidence" value="ECO:0007669"/>
    <property type="project" value="UniProtKB-KW"/>
</dbReference>
<dbReference type="EMBL" id="SNRY01001480">
    <property type="protein sequence ID" value="KAA6330607.1"/>
    <property type="molecule type" value="Genomic_DNA"/>
</dbReference>
<evidence type="ECO:0000259" key="1">
    <source>
        <dbReference type="Pfam" id="PF13614"/>
    </source>
</evidence>
<proteinExistence type="predicted"/>
<dbReference type="PANTHER" id="PTHR13696:SF99">
    <property type="entry name" value="COBYRINIC ACID AC-DIAMIDE SYNTHASE"/>
    <property type="match status" value="1"/>
</dbReference>
<gene>
    <name evidence="2" type="ORF">EZS27_020706</name>
</gene>
<protein>
    <submittedName>
        <fullName evidence="2">Sporulation initiation inhibitor protein Soj</fullName>
        <ecNumber evidence="2">3.6.-.-</ecNumber>
    </submittedName>
</protein>
<sequence>MKIISVINYKGGVGKTTLTANLAGELANRGYKVLMIDLDPQASLTFSFIQPEEWKEKLASEKTIKNWFKPAKKDKSLKFNDLIFEPDNVQAYIKNDGELHLISSHLELINVDLELATSLGGANLEQAKQNFLKVHRKLINGIDQLDDYYDIVLIDCPPNFNIVTKNAIVASDSILIPAKPDYLSTLGIDYLIRSLNKLIKDYNDYCQVDDEDNVEEINPEVAGVLFTMVQFYGGEPISAIRPFISQTKKLKIPVFKSYMRENKSLFADAPQYGVPVVLSNNHRPDIVKEINEFVNEFVNSFL</sequence>
<dbReference type="EC" id="3.6.-.-" evidence="2"/>
<accession>A0A5J4R958</accession>
<reference evidence="2" key="1">
    <citation type="submission" date="2019-03" db="EMBL/GenBank/DDBJ databases">
        <title>Single cell metagenomics reveals metabolic interactions within the superorganism composed of flagellate Streblomastix strix and complex community of Bacteroidetes bacteria on its surface.</title>
        <authorList>
            <person name="Treitli S.C."/>
            <person name="Kolisko M."/>
            <person name="Husnik F."/>
            <person name="Keeling P."/>
            <person name="Hampl V."/>
        </authorList>
    </citation>
    <scope>NUCLEOTIDE SEQUENCE</scope>
    <source>
        <strain evidence="2">STM</strain>
    </source>
</reference>
<name>A0A5J4R958_9ZZZZ</name>
<dbReference type="InterPro" id="IPR025669">
    <property type="entry name" value="AAA_dom"/>
</dbReference>
<dbReference type="InterPro" id="IPR050678">
    <property type="entry name" value="DNA_Partitioning_ATPase"/>
</dbReference>
<dbReference type="SUPFAM" id="SSF52540">
    <property type="entry name" value="P-loop containing nucleoside triphosphate hydrolases"/>
    <property type="match status" value="1"/>
</dbReference>
<keyword evidence="2" id="KW-0378">Hydrolase</keyword>
<organism evidence="2">
    <name type="scientific">termite gut metagenome</name>
    <dbReference type="NCBI Taxonomy" id="433724"/>
    <lineage>
        <taxon>unclassified sequences</taxon>
        <taxon>metagenomes</taxon>
        <taxon>organismal metagenomes</taxon>
    </lineage>
</organism>
<dbReference type="PANTHER" id="PTHR13696">
    <property type="entry name" value="P-LOOP CONTAINING NUCLEOSIDE TRIPHOSPHATE HYDROLASE"/>
    <property type="match status" value="1"/>
</dbReference>
<dbReference type="InterPro" id="IPR027417">
    <property type="entry name" value="P-loop_NTPase"/>
</dbReference>
<dbReference type="Gene3D" id="3.40.50.300">
    <property type="entry name" value="P-loop containing nucleotide triphosphate hydrolases"/>
    <property type="match status" value="1"/>
</dbReference>
<dbReference type="Pfam" id="PF13614">
    <property type="entry name" value="AAA_31"/>
    <property type="match status" value="1"/>
</dbReference>
<dbReference type="AlphaFoldDB" id="A0A5J4R958"/>
<comment type="caution">
    <text evidence="2">The sequence shown here is derived from an EMBL/GenBank/DDBJ whole genome shotgun (WGS) entry which is preliminary data.</text>
</comment>